<protein>
    <submittedName>
        <fullName evidence="1">Tyrosine-type recombinase/integrase</fullName>
    </submittedName>
</protein>
<dbReference type="Proteomes" id="UP001558850">
    <property type="component" value="Unassembled WGS sequence"/>
</dbReference>
<evidence type="ECO:0000313" key="2">
    <source>
        <dbReference type="Proteomes" id="UP001558850"/>
    </source>
</evidence>
<keyword evidence="2" id="KW-1185">Reference proteome</keyword>
<dbReference type="EMBL" id="JBFRCH010000007">
    <property type="protein sequence ID" value="MEX3933340.1"/>
    <property type="molecule type" value="Genomic_DNA"/>
</dbReference>
<gene>
    <name evidence="1" type="ORF">AB4Y32_16305</name>
</gene>
<evidence type="ECO:0000313" key="1">
    <source>
        <dbReference type="EMBL" id="MEX3933340.1"/>
    </source>
</evidence>
<accession>A0ACC6U0V3</accession>
<reference evidence="1" key="1">
    <citation type="submission" date="2024-07" db="EMBL/GenBank/DDBJ databases">
        <title>A survey of Mimosa microsymbionts across Brazilian biomes reveals a high diversity of Paraburkholderia nodulating endemic species, but also that Cupriavidus is common as a symbiont of widespread species.</title>
        <authorList>
            <person name="Rouws L."/>
            <person name="Barauna A."/>
            <person name="Beukes C."/>
            <person name="Rouws J.R.C."/>
            <person name="De Faria S.M."/>
            <person name="Gross E."/>
            <person name="Bueno Dos Reis Junior F."/>
            <person name="Simon M.F."/>
            <person name="Maluk M."/>
            <person name="Odee D.W."/>
            <person name="Kenicer G."/>
            <person name="Young J.P.W."/>
            <person name="Reis V.M."/>
            <person name="Zilli J."/>
            <person name="James E.K."/>
        </authorList>
    </citation>
    <scope>NUCLEOTIDE SEQUENCE</scope>
    <source>
        <strain evidence="1">EG181B</strain>
    </source>
</reference>
<name>A0ACC6U0V3_9BURK</name>
<proteinExistence type="predicted"/>
<organism evidence="1 2">
    <name type="scientific">Paraburkholderia phymatum</name>
    <dbReference type="NCBI Taxonomy" id="148447"/>
    <lineage>
        <taxon>Bacteria</taxon>
        <taxon>Pseudomonadati</taxon>
        <taxon>Pseudomonadota</taxon>
        <taxon>Betaproteobacteria</taxon>
        <taxon>Burkholderiales</taxon>
        <taxon>Burkholderiaceae</taxon>
        <taxon>Paraburkholderia</taxon>
    </lineage>
</organism>
<comment type="caution">
    <text evidence="1">The sequence shown here is derived from an EMBL/GenBank/DDBJ whole genome shotgun (WGS) entry which is preliminary data.</text>
</comment>
<sequence length="356" mass="40705">MGRKPTRNTHLPPGMRARHRGKTTYYYYDHGGKPRREEPLGTDFRLAVKRWAEIEQVDAPKEAGHTFKDATTAYLREVLPGKAPRTQADNLAELENLRKYFEDDTPLDEIEPVHIKAYLRWRHEEAVKWFASKKKVAPVNAGHVRANRELALFSHIFNFAREKGLAKVANPCSGIKKNSEDGRSVYVEDDLYARVYANADQPTKDAMDLAYLAGQRPQDTLNYDERDIRDGFLLIDQGKTKKKLRMEVTGELRAVIDRIRARKAAYKVVTTALVVNEKGGRLTLRALQLRFGDAREKAGIKTDEFQFRDLRAKAATDKTDSTGDIRQAQKQLGHESVSMTEHYVRKRRGEKVGPTR</sequence>